<dbReference type="EMBL" id="CP138585">
    <property type="protein sequence ID" value="WPH01380.1"/>
    <property type="molecule type" value="Genomic_DNA"/>
</dbReference>
<reference evidence="2 3" key="1">
    <citation type="submission" date="2023-11" db="EMBL/GenBank/DDBJ databases">
        <title>An acidophilic fungus is an integral part of prey digestion in a carnivorous sundew plant.</title>
        <authorList>
            <person name="Tsai I.J."/>
        </authorList>
    </citation>
    <scope>NUCLEOTIDE SEQUENCE [LARGE SCALE GENOMIC DNA]</scope>
    <source>
        <strain evidence="2">169a</strain>
    </source>
</reference>
<name>A0AAQ3RAK3_9PEZI</name>
<dbReference type="AlphaFoldDB" id="A0AAQ3RAK3"/>
<dbReference type="InterPro" id="IPR036249">
    <property type="entry name" value="Thioredoxin-like_sf"/>
</dbReference>
<evidence type="ECO:0000313" key="2">
    <source>
        <dbReference type="EMBL" id="WPH01380.1"/>
    </source>
</evidence>
<dbReference type="Gene3D" id="3.40.30.10">
    <property type="entry name" value="Glutaredoxin"/>
    <property type="match status" value="1"/>
</dbReference>
<dbReference type="InterPro" id="IPR032801">
    <property type="entry name" value="PXL2A/B/C"/>
</dbReference>
<dbReference type="Proteomes" id="UP001303373">
    <property type="component" value="Chromosome 6"/>
</dbReference>
<gene>
    <name evidence="2" type="ORF">R9X50_00422500</name>
</gene>
<dbReference type="SUPFAM" id="SSF52833">
    <property type="entry name" value="Thioredoxin-like"/>
    <property type="match status" value="1"/>
</dbReference>
<dbReference type="PANTHER" id="PTHR28630:SF3">
    <property type="entry name" value="PEROXIREDOXIN-LIKE 2C"/>
    <property type="match status" value="1"/>
</dbReference>
<dbReference type="Pfam" id="PF13911">
    <property type="entry name" value="AhpC-TSA_2"/>
    <property type="match status" value="1"/>
</dbReference>
<organism evidence="2 3">
    <name type="scientific">Acrodontium crateriforme</name>
    <dbReference type="NCBI Taxonomy" id="150365"/>
    <lineage>
        <taxon>Eukaryota</taxon>
        <taxon>Fungi</taxon>
        <taxon>Dikarya</taxon>
        <taxon>Ascomycota</taxon>
        <taxon>Pezizomycotina</taxon>
        <taxon>Dothideomycetes</taxon>
        <taxon>Dothideomycetidae</taxon>
        <taxon>Mycosphaerellales</taxon>
        <taxon>Teratosphaeriaceae</taxon>
        <taxon>Acrodontium</taxon>
    </lineage>
</organism>
<proteinExistence type="predicted"/>
<dbReference type="PANTHER" id="PTHR28630">
    <property type="match status" value="1"/>
</dbReference>
<evidence type="ECO:0000256" key="1">
    <source>
        <dbReference type="SAM" id="MobiDB-lite"/>
    </source>
</evidence>
<feature type="compositionally biased region" description="Low complexity" evidence="1">
    <location>
        <begin position="56"/>
        <end position="65"/>
    </location>
</feature>
<evidence type="ECO:0000313" key="3">
    <source>
        <dbReference type="Proteomes" id="UP001303373"/>
    </source>
</evidence>
<sequence>MVTTAVRPRLITITAPKSVPPRRDVDSFPDPPATVFKPTRYNRACPSTPPPPPPISKMSPTTPTSVTTHASLPSFSSSAGQSYDTAATSVNDSVVNVKSHDQQSSLMSGSVCTFHQDHDDWSAQFRSDLDLGSLVSDDCPDGATLAAVHDIPIYNAEGEARSFGSLFDPDCSTHQRQLIIFVRHFYCGACQAYIKAMAEGIPSSDYFSIPVPTNFIVIGCGQPHLIPQYKKFSQSPFPIFADPSRKLFKTLGMSITLNIGKKRPDYMKDISPVAWAHGQATTIRKSLKDEDGIRKRDIVRGGHPMQIGGEFLFDEGEVVWCHRMRNMRDHTEISVLRKLLEIDEG</sequence>
<protein>
    <submittedName>
        <fullName evidence="2">Thioredoxin-like protein AAED1, protein</fullName>
    </submittedName>
</protein>
<keyword evidence="3" id="KW-1185">Reference proteome</keyword>
<feature type="region of interest" description="Disordered" evidence="1">
    <location>
        <begin position="15"/>
        <end position="68"/>
    </location>
</feature>
<accession>A0AAQ3RAK3</accession>